<dbReference type="Proteomes" id="UP000006334">
    <property type="component" value="Unassembled WGS sequence"/>
</dbReference>
<evidence type="ECO:0000313" key="1">
    <source>
        <dbReference type="EMBL" id="GAC14788.1"/>
    </source>
</evidence>
<comment type="caution">
    <text evidence="1">The sequence shown here is derived from an EMBL/GenBank/DDBJ whole genome shotgun (WGS) entry which is preliminary data.</text>
</comment>
<accession>K6YDU9</accession>
<sequence length="58" mass="6741">MGAIDNKLAFKRVCVRLFYEYCVSTVSEFAYGDVTFYFLYSTKHLLVSLCQTYLFAGF</sequence>
<gene>
    <name evidence="1" type="ORF">GLIP_2160</name>
</gene>
<dbReference type="EMBL" id="BAEN01000041">
    <property type="protein sequence ID" value="GAC14788.1"/>
    <property type="molecule type" value="Genomic_DNA"/>
</dbReference>
<name>K6YDU9_9ALTE</name>
<keyword evidence="2" id="KW-1185">Reference proteome</keyword>
<dbReference type="AlphaFoldDB" id="K6YDU9"/>
<proteinExistence type="predicted"/>
<evidence type="ECO:0000313" key="2">
    <source>
        <dbReference type="Proteomes" id="UP000006334"/>
    </source>
</evidence>
<protein>
    <submittedName>
        <fullName evidence="1">Uncharacterized protein</fullName>
    </submittedName>
</protein>
<organism evidence="1 2">
    <name type="scientific">Aliiglaciecola lipolytica E3</name>
    <dbReference type="NCBI Taxonomy" id="1127673"/>
    <lineage>
        <taxon>Bacteria</taxon>
        <taxon>Pseudomonadati</taxon>
        <taxon>Pseudomonadota</taxon>
        <taxon>Gammaproteobacteria</taxon>
        <taxon>Alteromonadales</taxon>
        <taxon>Alteromonadaceae</taxon>
        <taxon>Aliiglaciecola</taxon>
    </lineage>
</organism>
<reference evidence="1 2" key="1">
    <citation type="journal article" date="2017" name="Antonie Van Leeuwenhoek">
        <title>Rhizobium rhizosphaerae sp. nov., a novel species isolated from rice rhizosphere.</title>
        <authorList>
            <person name="Zhao J.J."/>
            <person name="Zhang J."/>
            <person name="Zhang R.J."/>
            <person name="Zhang C.W."/>
            <person name="Yin H.Q."/>
            <person name="Zhang X.X."/>
        </authorList>
    </citation>
    <scope>NUCLEOTIDE SEQUENCE [LARGE SCALE GENOMIC DNA]</scope>
    <source>
        <strain evidence="1 2">E3</strain>
    </source>
</reference>